<dbReference type="Pfam" id="PF20185">
    <property type="entry name" value="DUF6548"/>
    <property type="match status" value="1"/>
</dbReference>
<organism evidence="1 2">
    <name type="scientific">Solibaculum mannosilyticum</name>
    <dbReference type="NCBI Taxonomy" id="2780922"/>
    <lineage>
        <taxon>Bacteria</taxon>
        <taxon>Bacillati</taxon>
        <taxon>Bacillota</taxon>
        <taxon>Clostridia</taxon>
        <taxon>Eubacteriales</taxon>
        <taxon>Oscillospiraceae</taxon>
        <taxon>Solibaculum</taxon>
    </lineage>
</organism>
<dbReference type="RefSeq" id="WP_425503770.1">
    <property type="nucleotide sequence ID" value="NZ_AP023321.1"/>
</dbReference>
<dbReference type="InterPro" id="IPR046678">
    <property type="entry name" value="DUF6548"/>
</dbReference>
<dbReference type="AlphaFoldDB" id="A0A7I8D230"/>
<dbReference type="KEGG" id="sman:C12CBH8_14550"/>
<protein>
    <submittedName>
        <fullName evidence="1">Uncharacterized protein</fullName>
    </submittedName>
</protein>
<evidence type="ECO:0000313" key="1">
    <source>
        <dbReference type="EMBL" id="BCI60816.1"/>
    </source>
</evidence>
<evidence type="ECO:0000313" key="2">
    <source>
        <dbReference type="Proteomes" id="UP000593890"/>
    </source>
</evidence>
<gene>
    <name evidence="1" type="ORF">C12CBH8_14550</name>
</gene>
<proteinExistence type="predicted"/>
<sequence>MCMDGKKNYLQLKRYRHIRNRIAHENDIDEFDICSDQDEIWLRAFYQRIMTQEDPLGLYYKATRLHATDKASSVQETYGDSPNVSNHFNTEKNIRKLISNGGIFSFYLNTLY</sequence>
<keyword evidence="2" id="KW-1185">Reference proteome</keyword>
<name>A0A7I8D230_9FIRM</name>
<accession>A0A7I8D230</accession>
<reference evidence="2" key="1">
    <citation type="submission" date="2020-07" db="EMBL/GenBank/DDBJ databases">
        <title>Complete genome sequencing of Clostridia bacterium strain 12CBH8.</title>
        <authorList>
            <person name="Sakamoto M."/>
            <person name="Murakami T."/>
            <person name="Mori H."/>
        </authorList>
    </citation>
    <scope>NUCLEOTIDE SEQUENCE [LARGE SCALE GENOMIC DNA]</scope>
    <source>
        <strain evidence="2">12CBH8</strain>
    </source>
</reference>
<dbReference type="EMBL" id="AP023321">
    <property type="protein sequence ID" value="BCI60816.1"/>
    <property type="molecule type" value="Genomic_DNA"/>
</dbReference>
<dbReference type="Proteomes" id="UP000593890">
    <property type="component" value="Chromosome"/>
</dbReference>